<protein>
    <submittedName>
        <fullName evidence="1">Uncharacterized protein</fullName>
    </submittedName>
</protein>
<dbReference type="OrthoDB" id="6170419at2"/>
<evidence type="ECO:0000313" key="1">
    <source>
        <dbReference type="EMBL" id="SHK53786.1"/>
    </source>
</evidence>
<dbReference type="Proteomes" id="UP000184248">
    <property type="component" value="Unassembled WGS sequence"/>
</dbReference>
<name>A0A1M6TAC7_9GAMM</name>
<dbReference type="GO" id="GO:0019068">
    <property type="term" value="P:virion assembly"/>
    <property type="evidence" value="ECO:0007669"/>
    <property type="project" value="InterPro"/>
</dbReference>
<keyword evidence="2" id="KW-1185">Reference proteome</keyword>
<dbReference type="Pfam" id="PF05354">
    <property type="entry name" value="Phage_attach"/>
    <property type="match status" value="1"/>
</dbReference>
<dbReference type="AlphaFoldDB" id="A0A1M6TAC7"/>
<reference evidence="2" key="1">
    <citation type="submission" date="2016-11" db="EMBL/GenBank/DDBJ databases">
        <authorList>
            <person name="Varghese N."/>
            <person name="Submissions S."/>
        </authorList>
    </citation>
    <scope>NUCLEOTIDE SEQUENCE [LARGE SCALE GENOMIC DNA]</scope>
    <source>
        <strain evidence="2">ALO Sharm</strain>
    </source>
</reference>
<proteinExistence type="predicted"/>
<organism evidence="1 2">
    <name type="scientific">Halomonas caseinilytica</name>
    <dbReference type="NCBI Taxonomy" id="438744"/>
    <lineage>
        <taxon>Bacteria</taxon>
        <taxon>Pseudomonadati</taxon>
        <taxon>Pseudomonadota</taxon>
        <taxon>Gammaproteobacteria</taxon>
        <taxon>Oceanospirillales</taxon>
        <taxon>Halomonadaceae</taxon>
        <taxon>Halomonas</taxon>
    </lineage>
</organism>
<dbReference type="InterPro" id="IPR008018">
    <property type="entry name" value="Phage_tail_attach_FII"/>
</dbReference>
<dbReference type="EMBL" id="FRAL01000003">
    <property type="protein sequence ID" value="SHK53786.1"/>
    <property type="molecule type" value="Genomic_DNA"/>
</dbReference>
<accession>A0A1M6TAC7</accession>
<dbReference type="Gene3D" id="2.40.10.180">
    <property type="entry name" value="Phage tail proteins"/>
    <property type="match status" value="1"/>
</dbReference>
<evidence type="ECO:0000313" key="2">
    <source>
        <dbReference type="Proteomes" id="UP000184248"/>
    </source>
</evidence>
<dbReference type="RefSeq" id="WP_064699325.1">
    <property type="nucleotide sequence ID" value="NZ_BDEO01000006.1"/>
</dbReference>
<gene>
    <name evidence="1" type="ORF">SAMN05192556_103265</name>
</gene>
<sequence>MSFQDHLDRLDEAVMTHLSDGTCDYQGSASSATGIPYMLDHDFEVDDENQVPMHVTTVSVQVSDVATSRQGDQIVTPSRTWDVQQILEDDGHMRRLWVS</sequence>
<dbReference type="InterPro" id="IPR053734">
    <property type="entry name" value="Phage_Head-Tail_Connect_sf"/>
</dbReference>